<comment type="subcellular location">
    <subcellularLocation>
        <location evidence="1">Cell envelope</location>
    </subcellularLocation>
</comment>
<keyword evidence="3" id="KW-1133">Transmembrane helix</keyword>
<dbReference type="EMBL" id="JACYTQ010000003">
    <property type="protein sequence ID" value="MBD8489077.1"/>
    <property type="molecule type" value="Genomic_DNA"/>
</dbReference>
<dbReference type="Proteomes" id="UP000647133">
    <property type="component" value="Unassembled WGS sequence"/>
</dbReference>
<evidence type="ECO:0000256" key="2">
    <source>
        <dbReference type="ARBA" id="ARBA00023054"/>
    </source>
</evidence>
<evidence type="ECO:0000256" key="3">
    <source>
        <dbReference type="SAM" id="Phobius"/>
    </source>
</evidence>
<proteinExistence type="predicted"/>
<reference evidence="4 5" key="1">
    <citation type="submission" date="2020-09" db="EMBL/GenBank/DDBJ databases">
        <title>Echinicola sp. CAU 1574 isolated from sand of Sido Beach.</title>
        <authorList>
            <person name="Kim W."/>
        </authorList>
    </citation>
    <scope>NUCLEOTIDE SEQUENCE [LARGE SCALE GENOMIC DNA]</scope>
    <source>
        <strain evidence="4 5">CAU 1574</strain>
    </source>
</reference>
<dbReference type="InterPro" id="IPR050465">
    <property type="entry name" value="UPF0194_transport"/>
</dbReference>
<keyword evidence="2" id="KW-0175">Coiled coil</keyword>
<keyword evidence="3" id="KW-0472">Membrane</keyword>
<evidence type="ECO:0000313" key="5">
    <source>
        <dbReference type="Proteomes" id="UP000647133"/>
    </source>
</evidence>
<gene>
    <name evidence="4" type="ORF">IFO69_09995</name>
</gene>
<dbReference type="RefSeq" id="WP_192009968.1">
    <property type="nucleotide sequence ID" value="NZ_JACYTQ010000003.1"/>
</dbReference>
<dbReference type="PANTHER" id="PTHR32347">
    <property type="entry name" value="EFFLUX SYSTEM COMPONENT YKNX-RELATED"/>
    <property type="match status" value="1"/>
</dbReference>
<feature type="transmembrane region" description="Helical" evidence="3">
    <location>
        <begin position="12"/>
        <end position="30"/>
    </location>
</feature>
<keyword evidence="3" id="KW-0812">Transmembrane</keyword>
<name>A0ABR9AL46_9BACT</name>
<protein>
    <recommendedName>
        <fullName evidence="6">HlyD family secretion protein</fullName>
    </recommendedName>
</protein>
<evidence type="ECO:0000256" key="1">
    <source>
        <dbReference type="ARBA" id="ARBA00004196"/>
    </source>
</evidence>
<evidence type="ECO:0008006" key="6">
    <source>
        <dbReference type="Google" id="ProtNLM"/>
    </source>
</evidence>
<sequence length="365" mass="42201">MPTILNIKTRRKVVFTSIFSITFAILIFLLNNVSVNYTITTQGLVVPYKEWKLTRSIDGNFISSIQDNLKGVSSSYKVAEFSRGDVVEFKFDSDLEWSNHVSEGDTIGFIDSNEEQRKLLELYDQLKVMKSELLFYKTGQKLEDIDVLKSQMDLLEQDYETESKLFERNLVLYNDSLLSKQDIEISYNQLKLKEYEVQIKGAELKSAKTGEKPEQEKLIQSKILLLNNQIKKIEDRIENFTITCPINGMLSKNTNELSDMLNVKVYDISELMVIAPVEIFDKYFTKSGQEVVVYTKSDRTELRGKVVKLDNVVQQINNRQVFFVTALANGSAKDYIGELIELEIFSEEITVLEYFRRSFHKIISK</sequence>
<evidence type="ECO:0000313" key="4">
    <source>
        <dbReference type="EMBL" id="MBD8489077.1"/>
    </source>
</evidence>
<comment type="caution">
    <text evidence="4">The sequence shown here is derived from an EMBL/GenBank/DDBJ whole genome shotgun (WGS) entry which is preliminary data.</text>
</comment>
<accession>A0ABR9AL46</accession>
<organism evidence="4 5">
    <name type="scientific">Echinicola arenosa</name>
    <dbReference type="NCBI Taxonomy" id="2774144"/>
    <lineage>
        <taxon>Bacteria</taxon>
        <taxon>Pseudomonadati</taxon>
        <taxon>Bacteroidota</taxon>
        <taxon>Cytophagia</taxon>
        <taxon>Cytophagales</taxon>
        <taxon>Cyclobacteriaceae</taxon>
        <taxon>Echinicola</taxon>
    </lineage>
</organism>
<keyword evidence="5" id="KW-1185">Reference proteome</keyword>